<protein>
    <submittedName>
        <fullName evidence="1">Cof-type HAD-IIB family hydrolase</fullName>
    </submittedName>
</protein>
<proteinExistence type="predicted"/>
<dbReference type="Pfam" id="PF08282">
    <property type="entry name" value="Hydrolase_3"/>
    <property type="match status" value="1"/>
</dbReference>
<sequence length="269" mass="30382">MIRLIAIDIDGTLVNDYGHIPEENLKAIQWAQSQGVQIVICTGRPYQSARTIIEQLPIQSNDVMINFNGGQIRNAQSGQLLYDYPLSYDDVQRWIVEGERLALPVNLIDNEWVYEPLKYPDGYPSWYTTKVTTAPVTTLDYEKILPDHQFNKVVIATDEAHLARQLKQLDPQLARDYQIIQGYPFQIEIILKGINKGSALQVLSKDLNIPQTAMMGIGDQLNDVPMFESCGVRIAMENAVPAVKEMSTWVTTNNNASGVAHAIYRYIKK</sequence>
<dbReference type="InterPro" id="IPR023214">
    <property type="entry name" value="HAD_sf"/>
</dbReference>
<dbReference type="InterPro" id="IPR000150">
    <property type="entry name" value="Cof"/>
</dbReference>
<dbReference type="SFLD" id="SFLDG01140">
    <property type="entry name" value="C2.B:_Phosphomannomutase_and_P"/>
    <property type="match status" value="1"/>
</dbReference>
<organism evidence="1 2">
    <name type="scientific">Falseniella ignava</name>
    <dbReference type="NCBI Taxonomy" id="137730"/>
    <lineage>
        <taxon>Bacteria</taxon>
        <taxon>Bacillati</taxon>
        <taxon>Bacillota</taxon>
        <taxon>Bacilli</taxon>
        <taxon>Lactobacillales</taxon>
        <taxon>Aerococcaceae</taxon>
        <taxon>Falseniella</taxon>
    </lineage>
</organism>
<gene>
    <name evidence="1" type="ORF">CYJ57_01970</name>
</gene>
<dbReference type="EMBL" id="PKHE01000003">
    <property type="protein sequence ID" value="PKY90416.1"/>
    <property type="molecule type" value="Genomic_DNA"/>
</dbReference>
<name>A0A2I1K444_9LACT</name>
<dbReference type="OrthoDB" id="9790031at2"/>
<dbReference type="GO" id="GO:0000287">
    <property type="term" value="F:magnesium ion binding"/>
    <property type="evidence" value="ECO:0007669"/>
    <property type="project" value="TreeGrafter"/>
</dbReference>
<dbReference type="SFLD" id="SFLDS00003">
    <property type="entry name" value="Haloacid_Dehalogenase"/>
    <property type="match status" value="1"/>
</dbReference>
<dbReference type="InterPro" id="IPR006379">
    <property type="entry name" value="HAD-SF_hydro_IIB"/>
</dbReference>
<comment type="caution">
    <text evidence="1">The sequence shown here is derived from an EMBL/GenBank/DDBJ whole genome shotgun (WGS) entry which is preliminary data.</text>
</comment>
<dbReference type="GO" id="GO:0005829">
    <property type="term" value="C:cytosol"/>
    <property type="evidence" value="ECO:0007669"/>
    <property type="project" value="TreeGrafter"/>
</dbReference>
<dbReference type="PANTHER" id="PTHR10000">
    <property type="entry name" value="PHOSPHOSERINE PHOSPHATASE"/>
    <property type="match status" value="1"/>
</dbReference>
<dbReference type="PANTHER" id="PTHR10000:SF8">
    <property type="entry name" value="HAD SUPERFAMILY HYDROLASE-LIKE, TYPE 3"/>
    <property type="match status" value="1"/>
</dbReference>
<keyword evidence="1" id="KW-0378">Hydrolase</keyword>
<dbReference type="Gene3D" id="3.30.1240.10">
    <property type="match status" value="1"/>
</dbReference>
<evidence type="ECO:0000313" key="1">
    <source>
        <dbReference type="EMBL" id="PKY90416.1"/>
    </source>
</evidence>
<dbReference type="GO" id="GO:0016791">
    <property type="term" value="F:phosphatase activity"/>
    <property type="evidence" value="ECO:0007669"/>
    <property type="project" value="TreeGrafter"/>
</dbReference>
<dbReference type="NCBIfam" id="TIGR01484">
    <property type="entry name" value="HAD-SF-IIB"/>
    <property type="match status" value="1"/>
</dbReference>
<dbReference type="Gene3D" id="3.40.50.1000">
    <property type="entry name" value="HAD superfamily/HAD-like"/>
    <property type="match status" value="1"/>
</dbReference>
<accession>A0A2I1K444</accession>
<dbReference type="InterPro" id="IPR036412">
    <property type="entry name" value="HAD-like_sf"/>
</dbReference>
<dbReference type="NCBIfam" id="TIGR00099">
    <property type="entry name" value="Cof-subfamily"/>
    <property type="match status" value="1"/>
</dbReference>
<dbReference type="SFLD" id="SFLDG01144">
    <property type="entry name" value="C2.B.4:_PGP_Like"/>
    <property type="match status" value="1"/>
</dbReference>
<reference evidence="1 2" key="1">
    <citation type="submission" date="2017-12" db="EMBL/GenBank/DDBJ databases">
        <title>Phylogenetic diversity of female urinary microbiome.</title>
        <authorList>
            <person name="Thomas-White K."/>
            <person name="Wolfe A.J."/>
        </authorList>
    </citation>
    <scope>NUCLEOTIDE SEQUENCE [LARGE SCALE GENOMIC DNA]</scope>
    <source>
        <strain evidence="1 2">UMB0898</strain>
    </source>
</reference>
<dbReference type="SUPFAM" id="SSF56784">
    <property type="entry name" value="HAD-like"/>
    <property type="match status" value="1"/>
</dbReference>
<dbReference type="PROSITE" id="PS01228">
    <property type="entry name" value="COF_1"/>
    <property type="match status" value="1"/>
</dbReference>
<dbReference type="RefSeq" id="WP_101953865.1">
    <property type="nucleotide sequence ID" value="NZ_PKHE01000003.1"/>
</dbReference>
<dbReference type="Proteomes" id="UP000234384">
    <property type="component" value="Unassembled WGS sequence"/>
</dbReference>
<evidence type="ECO:0000313" key="2">
    <source>
        <dbReference type="Proteomes" id="UP000234384"/>
    </source>
</evidence>
<dbReference type="AlphaFoldDB" id="A0A2I1K444"/>
<dbReference type="CDD" id="cd07516">
    <property type="entry name" value="HAD_Pase"/>
    <property type="match status" value="1"/>
</dbReference>